<dbReference type="PANTHER" id="PTHR42678">
    <property type="entry name" value="AMIDASE"/>
    <property type="match status" value="1"/>
</dbReference>
<dbReference type="PANTHER" id="PTHR42678:SF5">
    <property type="entry name" value="GLUTAMYL-TRNA(GLN) AMIDOTRANSFERASE SUBUNIT A"/>
    <property type="match status" value="1"/>
</dbReference>
<dbReference type="SUPFAM" id="SSF75304">
    <property type="entry name" value="Amidase signature (AS) enzymes"/>
    <property type="match status" value="1"/>
</dbReference>
<feature type="domain" description="Amidase" evidence="1">
    <location>
        <begin position="265"/>
        <end position="387"/>
    </location>
</feature>
<dbReference type="Proteomes" id="UP001194746">
    <property type="component" value="Unassembled WGS sequence"/>
</dbReference>
<evidence type="ECO:0000259" key="1">
    <source>
        <dbReference type="Pfam" id="PF01425"/>
    </source>
</evidence>
<comment type="caution">
    <text evidence="2">The sequence shown here is derived from an EMBL/GenBank/DDBJ whole genome shotgun (WGS) entry which is preliminary data.</text>
</comment>
<dbReference type="InterPro" id="IPR036928">
    <property type="entry name" value="AS_sf"/>
</dbReference>
<sequence>MSSSSILHFHSALVARQTTATATISSYLGQITQHNPTLNALLTINHDALIEAQEKDTQLTYYINTQTPLPPLFAVPLILKDTYTTAPPLPTTSGIRALRSLQSHTDAPVVARLKSAGAIVLAKANLHEFSLEGVTVSSLGGQTRNPYDLTRTPGGSSGGTAAALAAGMGLVGCGGDTMNSLRSPASACAVIVNDTINAALEKVKSAAANEVEFVDLPHADWDVAMLRDTADTQAYEFKEQFDTFLGDKTIFHDPVCRTLAEIVESGEYHHDAVTDVLRLTLRPEEGYSTTSLAYRERLRRIETLKEEVEKCFREYRLDAMVYPHQRQLVVEVGEMRQPGRNGLLASLTGRPAICIPGGFSPPSETAPIGIPIGLELMGKPDDDEKLLDLAERFEESIQARKIPVGY</sequence>
<reference evidence="2" key="2">
    <citation type="submission" date="2020-02" db="EMBL/GenBank/DDBJ databases">
        <authorList>
            <person name="Gilchrist C.L.M."/>
            <person name="Chooi Y.-H."/>
        </authorList>
    </citation>
    <scope>NUCLEOTIDE SEQUENCE</scope>
    <source>
        <strain evidence="2">MST-FP2251</strain>
    </source>
</reference>
<protein>
    <recommendedName>
        <fullName evidence="1">Amidase domain-containing protein</fullName>
    </recommendedName>
</protein>
<dbReference type="AlphaFoldDB" id="A0AAD4CIX0"/>
<dbReference type="EMBL" id="VCAU01000062">
    <property type="protein sequence ID" value="KAF9887389.1"/>
    <property type="molecule type" value="Genomic_DNA"/>
</dbReference>
<proteinExistence type="predicted"/>
<accession>A0AAD4CIX0</accession>
<reference evidence="2" key="1">
    <citation type="journal article" date="2019" name="Beilstein J. Org. Chem.">
        <title>Nanangenines: drimane sesquiterpenoids as the dominant metabolite cohort of a novel Australian fungus, Aspergillus nanangensis.</title>
        <authorList>
            <person name="Lacey H.J."/>
            <person name="Gilchrist C.L.M."/>
            <person name="Crombie A."/>
            <person name="Kalaitzis J.A."/>
            <person name="Vuong D."/>
            <person name="Rutledge P.J."/>
            <person name="Turner P."/>
            <person name="Pitt J.I."/>
            <person name="Lacey E."/>
            <person name="Chooi Y.H."/>
            <person name="Piggott A.M."/>
        </authorList>
    </citation>
    <scope>NUCLEOTIDE SEQUENCE</scope>
    <source>
        <strain evidence="2">MST-FP2251</strain>
    </source>
</reference>
<dbReference type="Gene3D" id="3.90.1300.10">
    <property type="entry name" value="Amidase signature (AS) domain"/>
    <property type="match status" value="2"/>
</dbReference>
<dbReference type="InterPro" id="IPR023631">
    <property type="entry name" value="Amidase_dom"/>
</dbReference>
<name>A0AAD4CIX0_ASPNN</name>
<dbReference type="Pfam" id="PF01425">
    <property type="entry name" value="Amidase"/>
    <property type="match status" value="2"/>
</dbReference>
<gene>
    <name evidence="2" type="ORF">FE257_010244</name>
</gene>
<organism evidence="2 3">
    <name type="scientific">Aspergillus nanangensis</name>
    <dbReference type="NCBI Taxonomy" id="2582783"/>
    <lineage>
        <taxon>Eukaryota</taxon>
        <taxon>Fungi</taxon>
        <taxon>Dikarya</taxon>
        <taxon>Ascomycota</taxon>
        <taxon>Pezizomycotina</taxon>
        <taxon>Eurotiomycetes</taxon>
        <taxon>Eurotiomycetidae</taxon>
        <taxon>Eurotiales</taxon>
        <taxon>Aspergillaceae</taxon>
        <taxon>Aspergillus</taxon>
        <taxon>Aspergillus subgen. Circumdati</taxon>
    </lineage>
</organism>
<evidence type="ECO:0000313" key="3">
    <source>
        <dbReference type="Proteomes" id="UP001194746"/>
    </source>
</evidence>
<evidence type="ECO:0000313" key="2">
    <source>
        <dbReference type="EMBL" id="KAF9887389.1"/>
    </source>
</evidence>
<keyword evidence="3" id="KW-1185">Reference proteome</keyword>
<feature type="domain" description="Amidase" evidence="1">
    <location>
        <begin position="23"/>
        <end position="190"/>
    </location>
</feature>